<dbReference type="InParanoid" id="A0A163BDL6"/>
<name>A0A163BDL6_PHYB8</name>
<dbReference type="VEuPathDB" id="FungiDB:PHYBLDRAFT_94810"/>
<sequence length="98" mass="10884">ILDDILSVLKATPTNSSPGMDGLPYPLWARLFSHLTVQNLAVQVYNDAMHGVFPPSWLETILVLLSKAGDTTSLRNWRPISLISCDAKLFTKMLTSRL</sequence>
<evidence type="ECO:0000313" key="2">
    <source>
        <dbReference type="Proteomes" id="UP000077315"/>
    </source>
</evidence>
<dbReference type="GeneID" id="29004771"/>
<dbReference type="EMBL" id="KV440971">
    <property type="protein sequence ID" value="OAD80881.1"/>
    <property type="molecule type" value="Genomic_DNA"/>
</dbReference>
<reference evidence="2" key="1">
    <citation type="submission" date="2015-06" db="EMBL/GenBank/DDBJ databases">
        <title>Expansion of signal transduction pathways in fungi by whole-genome duplication.</title>
        <authorList>
            <consortium name="DOE Joint Genome Institute"/>
            <person name="Corrochano L.M."/>
            <person name="Kuo A."/>
            <person name="Marcet-Houben M."/>
            <person name="Polaino S."/>
            <person name="Salamov A."/>
            <person name="Villalobos J.M."/>
            <person name="Alvarez M.I."/>
            <person name="Avalos J."/>
            <person name="Benito E.P."/>
            <person name="Benoit I."/>
            <person name="Burger G."/>
            <person name="Camino L.P."/>
            <person name="Canovas D."/>
            <person name="Cerda-Olmedo E."/>
            <person name="Cheng J.-F."/>
            <person name="Dominguez A."/>
            <person name="Elias M."/>
            <person name="Eslava A.P."/>
            <person name="Glaser F."/>
            <person name="Grimwood J."/>
            <person name="Gutierrez G."/>
            <person name="Heitman J."/>
            <person name="Henrissat B."/>
            <person name="Iturriaga E.A."/>
            <person name="Lang B.F."/>
            <person name="Lavin J.L."/>
            <person name="Lee S."/>
            <person name="Li W."/>
            <person name="Lindquist E."/>
            <person name="Lopez-Garcia S."/>
            <person name="Luque E.M."/>
            <person name="Marcos A.T."/>
            <person name="Martin J."/>
            <person name="McCluskey K."/>
            <person name="Medina H.R."/>
            <person name="Miralles-Duran A."/>
            <person name="Miyazaki A."/>
            <person name="Munoz-Torres E."/>
            <person name="Oguiza J.A."/>
            <person name="Ohm R."/>
            <person name="Olmedo M."/>
            <person name="Orejas M."/>
            <person name="Ortiz-Castellanos L."/>
            <person name="Pisabarro A.G."/>
            <person name="Rodriguez-Romero J."/>
            <person name="Ruiz-Herrera J."/>
            <person name="Ruiz-Vazquez R."/>
            <person name="Sanz C."/>
            <person name="Schackwitz W."/>
            <person name="Schmutz J."/>
            <person name="Shahriari M."/>
            <person name="Shelest E."/>
            <person name="Silva-Franco F."/>
            <person name="Soanes D."/>
            <person name="Syed K."/>
            <person name="Tagua V.G."/>
            <person name="Talbot N.J."/>
            <person name="Thon M."/>
            <person name="De vries R.P."/>
            <person name="Wiebenga A."/>
            <person name="Yadav J.S."/>
            <person name="Braun E.L."/>
            <person name="Baker S."/>
            <person name="Garre V."/>
            <person name="Horwitz B."/>
            <person name="Torres-Martinez S."/>
            <person name="Idnurm A."/>
            <person name="Herrera-Estrella A."/>
            <person name="Gabaldon T."/>
            <person name="Grigoriev I.V."/>
        </authorList>
    </citation>
    <scope>NUCLEOTIDE SEQUENCE [LARGE SCALE GENOMIC DNA]</scope>
    <source>
        <strain evidence="2">NRRL 1555(-)</strain>
    </source>
</reference>
<organism evidence="1 2">
    <name type="scientific">Phycomyces blakesleeanus (strain ATCC 8743b / DSM 1359 / FGSC 10004 / NBRC 33097 / NRRL 1555)</name>
    <dbReference type="NCBI Taxonomy" id="763407"/>
    <lineage>
        <taxon>Eukaryota</taxon>
        <taxon>Fungi</taxon>
        <taxon>Fungi incertae sedis</taxon>
        <taxon>Mucoromycota</taxon>
        <taxon>Mucoromycotina</taxon>
        <taxon>Mucoromycetes</taxon>
        <taxon>Mucorales</taxon>
        <taxon>Phycomycetaceae</taxon>
        <taxon>Phycomyces</taxon>
    </lineage>
</organism>
<evidence type="ECO:0008006" key="3">
    <source>
        <dbReference type="Google" id="ProtNLM"/>
    </source>
</evidence>
<feature type="non-terminal residue" evidence="1">
    <location>
        <position position="98"/>
    </location>
</feature>
<dbReference type="Proteomes" id="UP000077315">
    <property type="component" value="Unassembled WGS sequence"/>
</dbReference>
<dbReference type="OrthoDB" id="5598377at2759"/>
<dbReference type="AlphaFoldDB" id="A0A163BDL6"/>
<protein>
    <recommendedName>
        <fullName evidence="3">Reverse transcriptase domain-containing protein</fullName>
    </recommendedName>
</protein>
<dbReference type="PANTHER" id="PTHR19446">
    <property type="entry name" value="REVERSE TRANSCRIPTASES"/>
    <property type="match status" value="1"/>
</dbReference>
<proteinExistence type="predicted"/>
<dbReference type="RefSeq" id="XP_018298921.1">
    <property type="nucleotide sequence ID" value="XM_018443866.1"/>
</dbReference>
<keyword evidence="2" id="KW-1185">Reference proteome</keyword>
<accession>A0A163BDL6</accession>
<gene>
    <name evidence="1" type="ORF">PHYBLDRAFT_94810</name>
</gene>
<feature type="non-terminal residue" evidence="1">
    <location>
        <position position="1"/>
    </location>
</feature>
<evidence type="ECO:0000313" key="1">
    <source>
        <dbReference type="EMBL" id="OAD80881.1"/>
    </source>
</evidence>